<dbReference type="PANTHER" id="PTHR43210:SF5">
    <property type="entry name" value="DETHIOBIOTIN SYNTHETASE"/>
    <property type="match status" value="1"/>
</dbReference>
<dbReference type="GO" id="GO:0009102">
    <property type="term" value="P:biotin biosynthetic process"/>
    <property type="evidence" value="ECO:0007669"/>
    <property type="project" value="InterPro"/>
</dbReference>
<sequence length="272" mass="29402">MPVAIRALLMFGANTDVGKTLLSAALCRGAAAHFGSDKVAYLKPIQTGYPTDSDSRFVAKFCPGIYTSTLFTFQDAISPHLAAIRENRPISDESVLAAVETELANFSEKISTEVKSAIKNKESKFGQTPHDNNGFILIETAGGNKRQSVNSPAISSTLQSTLYKKYPTTNFPATLVGDTRLGGISTTLCSYESLISRGYTVPLILMAANSADNAHANHEIISRNVNPTTRVVVVPAALPVRVADPVIDAQNVELYFKNFCDAVFFDCIKFLK</sequence>
<evidence type="ECO:0000313" key="2">
    <source>
        <dbReference type="Proteomes" id="UP001211907"/>
    </source>
</evidence>
<gene>
    <name evidence="1" type="ORF">HK100_010014</name>
</gene>
<keyword evidence="2" id="KW-1185">Reference proteome</keyword>
<organism evidence="1 2">
    <name type="scientific">Physocladia obscura</name>
    <dbReference type="NCBI Taxonomy" id="109957"/>
    <lineage>
        <taxon>Eukaryota</taxon>
        <taxon>Fungi</taxon>
        <taxon>Fungi incertae sedis</taxon>
        <taxon>Chytridiomycota</taxon>
        <taxon>Chytridiomycota incertae sedis</taxon>
        <taxon>Chytridiomycetes</taxon>
        <taxon>Chytridiales</taxon>
        <taxon>Chytriomycetaceae</taxon>
        <taxon>Physocladia</taxon>
    </lineage>
</organism>
<dbReference type="InterPro" id="IPR027417">
    <property type="entry name" value="P-loop_NTPase"/>
</dbReference>
<dbReference type="GO" id="GO:0000287">
    <property type="term" value="F:magnesium ion binding"/>
    <property type="evidence" value="ECO:0007669"/>
    <property type="project" value="InterPro"/>
</dbReference>
<dbReference type="Pfam" id="PF13500">
    <property type="entry name" value="AAA_26"/>
    <property type="match status" value="1"/>
</dbReference>
<dbReference type="AlphaFoldDB" id="A0AAD5XEW2"/>
<reference evidence="1" key="1">
    <citation type="submission" date="2020-05" db="EMBL/GenBank/DDBJ databases">
        <title>Phylogenomic resolution of chytrid fungi.</title>
        <authorList>
            <person name="Stajich J.E."/>
            <person name="Amses K."/>
            <person name="Simmons R."/>
            <person name="Seto K."/>
            <person name="Myers J."/>
            <person name="Bonds A."/>
            <person name="Quandt C.A."/>
            <person name="Barry K."/>
            <person name="Liu P."/>
            <person name="Grigoriev I."/>
            <person name="Longcore J.E."/>
            <person name="James T.Y."/>
        </authorList>
    </citation>
    <scope>NUCLEOTIDE SEQUENCE</scope>
    <source>
        <strain evidence="1">JEL0513</strain>
    </source>
</reference>
<protein>
    <recommendedName>
        <fullName evidence="3">Dethiobiotin synthase</fullName>
    </recommendedName>
</protein>
<proteinExistence type="inferred from homology"/>
<evidence type="ECO:0008006" key="3">
    <source>
        <dbReference type="Google" id="ProtNLM"/>
    </source>
</evidence>
<dbReference type="InterPro" id="IPR004472">
    <property type="entry name" value="DTB_synth_BioD"/>
</dbReference>
<dbReference type="CDD" id="cd03109">
    <property type="entry name" value="DTBS"/>
    <property type="match status" value="1"/>
</dbReference>
<comment type="caution">
    <text evidence="1">The sequence shown here is derived from an EMBL/GenBank/DDBJ whole genome shotgun (WGS) entry which is preliminary data.</text>
</comment>
<evidence type="ECO:0000313" key="1">
    <source>
        <dbReference type="EMBL" id="KAJ3126914.1"/>
    </source>
</evidence>
<name>A0AAD5XEW2_9FUNG</name>
<dbReference type="EMBL" id="JADGJH010000535">
    <property type="protein sequence ID" value="KAJ3126914.1"/>
    <property type="molecule type" value="Genomic_DNA"/>
</dbReference>
<dbReference type="HAMAP" id="MF_00336">
    <property type="entry name" value="BioD"/>
    <property type="match status" value="1"/>
</dbReference>
<dbReference type="GO" id="GO:0005829">
    <property type="term" value="C:cytosol"/>
    <property type="evidence" value="ECO:0007669"/>
    <property type="project" value="TreeGrafter"/>
</dbReference>
<dbReference type="Gene3D" id="3.40.50.300">
    <property type="entry name" value="P-loop containing nucleotide triphosphate hydrolases"/>
    <property type="match status" value="1"/>
</dbReference>
<dbReference type="PANTHER" id="PTHR43210">
    <property type="entry name" value="DETHIOBIOTIN SYNTHETASE"/>
    <property type="match status" value="1"/>
</dbReference>
<dbReference type="SUPFAM" id="SSF52540">
    <property type="entry name" value="P-loop containing nucleoside triphosphate hydrolases"/>
    <property type="match status" value="1"/>
</dbReference>
<dbReference type="Proteomes" id="UP001211907">
    <property type="component" value="Unassembled WGS sequence"/>
</dbReference>
<accession>A0AAD5XEW2</accession>
<dbReference type="GO" id="GO:0005524">
    <property type="term" value="F:ATP binding"/>
    <property type="evidence" value="ECO:0007669"/>
    <property type="project" value="InterPro"/>
</dbReference>
<dbReference type="GO" id="GO:0004141">
    <property type="term" value="F:dethiobiotin synthase activity"/>
    <property type="evidence" value="ECO:0007669"/>
    <property type="project" value="InterPro"/>
</dbReference>